<reference evidence="1" key="1">
    <citation type="submission" date="2020-02" db="EMBL/GenBank/DDBJ databases">
        <title>Genome sequencing of the panga catfish, Pangasius djambal.</title>
        <authorList>
            <person name="Wen M."/>
            <person name="Zahm M."/>
            <person name="Roques C."/>
            <person name="Cabau C."/>
            <person name="Klopp C."/>
            <person name="Donnadieu C."/>
            <person name="Jouanno E."/>
            <person name="Avarre J.-C."/>
            <person name="Campet M."/>
            <person name="Ha T."/>
            <person name="Dugue R."/>
            <person name="Lampietro C."/>
            <person name="Louis A."/>
            <person name="Herpin A."/>
            <person name="Echchiki A."/>
            <person name="Berthelot C."/>
            <person name="Parey E."/>
            <person name="Roest-Crollius H."/>
            <person name="Braasch I."/>
            <person name="Postlethwait J.H."/>
            <person name="Bobe J."/>
            <person name="Montfort J."/>
            <person name="Bouchez O."/>
            <person name="Begum T."/>
            <person name="Schartl M."/>
            <person name="Gustiano R."/>
            <person name="Guiguen Y."/>
        </authorList>
    </citation>
    <scope>NUCLEOTIDE SEQUENCE</scope>
    <source>
        <strain evidence="1">Pdj_M5554</strain>
    </source>
</reference>
<proteinExistence type="predicted"/>
<keyword evidence="2" id="KW-1185">Reference proteome</keyword>
<protein>
    <submittedName>
        <fullName evidence="1">Uncharacterized protein</fullName>
    </submittedName>
</protein>
<sequence>MSKLVLMIFTLVILATILSNHSVQSQNRLKQLIQKSGNLCTCTFHRHNLVTLKTQDSSKADGLYLCTQRNGKVEPSKRKSSGNDFYIQSQNRLKQLIQKSGNLCTCTFHRHNLVTLKTQDSSKADGLYLCTQRNGKVEPSKRKSSGNDFYSISIPF</sequence>
<evidence type="ECO:0000313" key="2">
    <source>
        <dbReference type="Proteomes" id="UP000830395"/>
    </source>
</evidence>
<dbReference type="EMBL" id="CM040978">
    <property type="protein sequence ID" value="MCJ8731408.1"/>
    <property type="molecule type" value="Genomic_DNA"/>
</dbReference>
<evidence type="ECO:0000313" key="1">
    <source>
        <dbReference type="EMBL" id="MCJ8731408.1"/>
    </source>
</evidence>
<comment type="caution">
    <text evidence="1">The sequence shown here is derived from an EMBL/GenBank/DDBJ whole genome shotgun (WGS) entry which is preliminary data.</text>
</comment>
<gene>
    <name evidence="1" type="ORF">PDJAM_G00199210</name>
</gene>
<accession>A0ACC5Y760</accession>
<organism evidence="1 2">
    <name type="scientific">Pangasius djambal</name>
    <dbReference type="NCBI Taxonomy" id="1691987"/>
    <lineage>
        <taxon>Eukaryota</taxon>
        <taxon>Metazoa</taxon>
        <taxon>Chordata</taxon>
        <taxon>Craniata</taxon>
        <taxon>Vertebrata</taxon>
        <taxon>Euteleostomi</taxon>
        <taxon>Actinopterygii</taxon>
        <taxon>Neopterygii</taxon>
        <taxon>Teleostei</taxon>
        <taxon>Ostariophysi</taxon>
        <taxon>Siluriformes</taxon>
        <taxon>Pangasiidae</taxon>
        <taxon>Pangasius</taxon>
    </lineage>
</organism>
<dbReference type="Proteomes" id="UP000830395">
    <property type="component" value="Chromosome 4"/>
</dbReference>
<name>A0ACC5Y760_9TELE</name>